<dbReference type="CDD" id="cd17324">
    <property type="entry name" value="MFS_NepI_like"/>
    <property type="match status" value="1"/>
</dbReference>
<gene>
    <name evidence="8" type="ORF">DOO78_07955</name>
</gene>
<evidence type="ECO:0000313" key="9">
    <source>
        <dbReference type="Proteomes" id="UP000249065"/>
    </source>
</evidence>
<evidence type="ECO:0000259" key="7">
    <source>
        <dbReference type="PROSITE" id="PS50850"/>
    </source>
</evidence>
<keyword evidence="2" id="KW-1003">Cell membrane</keyword>
<dbReference type="InterPro" id="IPR011701">
    <property type="entry name" value="MFS"/>
</dbReference>
<dbReference type="InterPro" id="IPR036259">
    <property type="entry name" value="MFS_trans_sf"/>
</dbReference>
<dbReference type="RefSeq" id="WP_111469212.1">
    <property type="nucleotide sequence ID" value="NZ_QLIX01000004.1"/>
</dbReference>
<dbReference type="EMBL" id="QLIX01000004">
    <property type="protein sequence ID" value="RAI59524.1"/>
    <property type="molecule type" value="Genomic_DNA"/>
</dbReference>
<keyword evidence="3 6" id="KW-0812">Transmembrane</keyword>
<feature type="domain" description="Major facilitator superfamily (MFS) profile" evidence="7">
    <location>
        <begin position="20"/>
        <end position="399"/>
    </location>
</feature>
<dbReference type="PANTHER" id="PTHR43124:SF3">
    <property type="entry name" value="CHLORAMPHENICOL EFFLUX PUMP RV0191"/>
    <property type="match status" value="1"/>
</dbReference>
<evidence type="ECO:0000256" key="5">
    <source>
        <dbReference type="ARBA" id="ARBA00023136"/>
    </source>
</evidence>
<feature type="transmembrane region" description="Helical" evidence="6">
    <location>
        <begin position="297"/>
        <end position="324"/>
    </location>
</feature>
<dbReference type="GO" id="GO:0005886">
    <property type="term" value="C:plasma membrane"/>
    <property type="evidence" value="ECO:0007669"/>
    <property type="project" value="UniProtKB-SubCell"/>
</dbReference>
<accession>A0A327MBJ1</accession>
<dbReference type="GO" id="GO:0022857">
    <property type="term" value="F:transmembrane transporter activity"/>
    <property type="evidence" value="ECO:0007669"/>
    <property type="project" value="InterPro"/>
</dbReference>
<dbReference type="PROSITE" id="PS50850">
    <property type="entry name" value="MFS"/>
    <property type="match status" value="1"/>
</dbReference>
<evidence type="ECO:0000256" key="3">
    <source>
        <dbReference type="ARBA" id="ARBA00022692"/>
    </source>
</evidence>
<keyword evidence="9" id="KW-1185">Reference proteome</keyword>
<reference evidence="9" key="1">
    <citation type="submission" date="2018-06" db="EMBL/GenBank/DDBJ databases">
        <authorList>
            <person name="Khan S.A."/>
        </authorList>
    </citation>
    <scope>NUCLEOTIDE SEQUENCE [LARGE SCALE GENOMIC DNA]</scope>
    <source>
        <strain evidence="9">DB-1506</strain>
    </source>
</reference>
<dbReference type="Pfam" id="PF07690">
    <property type="entry name" value="MFS_1"/>
    <property type="match status" value="1"/>
</dbReference>
<feature type="transmembrane region" description="Helical" evidence="6">
    <location>
        <begin position="116"/>
        <end position="136"/>
    </location>
</feature>
<keyword evidence="4 6" id="KW-1133">Transmembrane helix</keyword>
<keyword evidence="5 6" id="KW-0472">Membrane</keyword>
<dbReference type="InterPro" id="IPR050189">
    <property type="entry name" value="MFS_Efflux_Transporters"/>
</dbReference>
<organism evidence="8 9">
    <name type="scientific">Roseicella frigidaeris</name>
    <dbReference type="NCBI Taxonomy" id="2230885"/>
    <lineage>
        <taxon>Bacteria</taxon>
        <taxon>Pseudomonadati</taxon>
        <taxon>Pseudomonadota</taxon>
        <taxon>Alphaproteobacteria</taxon>
        <taxon>Acetobacterales</taxon>
        <taxon>Roseomonadaceae</taxon>
        <taxon>Roseicella</taxon>
    </lineage>
</organism>
<sequence>MPPSTADATPLSAPGSARRLILLLGLAAFAGTLSVRATDPFVPTIAAEFTTSTDRVALLATAFAIPFAAIQPILGPIGDALGKRRIVRLALLLLSVFALLAPLAPDLTTLTVLRALTGAAAGGIMPLTLASVADAVPIEERQVALSRVVVFSIAGQIAGGALAGVLAPVLGWRGVLGLCGAAALLTAALLFVIPFGGAPEPRRRFEPMQAMRRYRALLGMPAARLLFLSVFLEGMLVFGTFPYLAPVLQARGLGSGEGASLEAGLAVAAFGCGGFVYAALARALLRRLGQARMVRLGGVLAGLALLGFGLAPRATLFIAAGLVLGTGFYMIHNSIQTRVTEVAPEARGSAVALHACHFFGGQSLGPVVVGLAIGGLGSTAAFALAAAAILALSLRLGRR</sequence>
<feature type="transmembrane region" description="Helical" evidence="6">
    <location>
        <begin position="367"/>
        <end position="394"/>
    </location>
</feature>
<feature type="transmembrane region" description="Helical" evidence="6">
    <location>
        <begin position="148"/>
        <end position="169"/>
    </location>
</feature>
<comment type="caution">
    <text evidence="8">The sequence shown here is derived from an EMBL/GenBank/DDBJ whole genome shotgun (WGS) entry which is preliminary data.</text>
</comment>
<dbReference type="Proteomes" id="UP000249065">
    <property type="component" value="Unassembled WGS sequence"/>
</dbReference>
<proteinExistence type="predicted"/>
<dbReference type="InterPro" id="IPR020846">
    <property type="entry name" value="MFS_dom"/>
</dbReference>
<evidence type="ECO:0000256" key="1">
    <source>
        <dbReference type="ARBA" id="ARBA00004651"/>
    </source>
</evidence>
<evidence type="ECO:0000256" key="6">
    <source>
        <dbReference type="SAM" id="Phobius"/>
    </source>
</evidence>
<dbReference type="PANTHER" id="PTHR43124">
    <property type="entry name" value="PURINE EFFLUX PUMP PBUE"/>
    <property type="match status" value="1"/>
</dbReference>
<evidence type="ECO:0000256" key="4">
    <source>
        <dbReference type="ARBA" id="ARBA00022989"/>
    </source>
</evidence>
<feature type="transmembrane region" description="Helical" evidence="6">
    <location>
        <begin position="216"/>
        <end position="245"/>
    </location>
</feature>
<evidence type="ECO:0000313" key="8">
    <source>
        <dbReference type="EMBL" id="RAI59524.1"/>
    </source>
</evidence>
<dbReference type="OrthoDB" id="7930524at2"/>
<feature type="transmembrane region" description="Helical" evidence="6">
    <location>
        <begin position="175"/>
        <end position="195"/>
    </location>
</feature>
<dbReference type="AlphaFoldDB" id="A0A327MBJ1"/>
<feature type="transmembrane region" description="Helical" evidence="6">
    <location>
        <begin position="86"/>
        <end position="104"/>
    </location>
</feature>
<comment type="subcellular location">
    <subcellularLocation>
        <location evidence="1">Cell membrane</location>
        <topology evidence="1">Multi-pass membrane protein</topology>
    </subcellularLocation>
</comment>
<feature type="transmembrane region" description="Helical" evidence="6">
    <location>
        <begin position="56"/>
        <end position="74"/>
    </location>
</feature>
<dbReference type="Gene3D" id="1.20.1250.20">
    <property type="entry name" value="MFS general substrate transporter like domains"/>
    <property type="match status" value="1"/>
</dbReference>
<protein>
    <submittedName>
        <fullName evidence="8">MFS transporter</fullName>
    </submittedName>
</protein>
<dbReference type="SUPFAM" id="SSF103473">
    <property type="entry name" value="MFS general substrate transporter"/>
    <property type="match status" value="1"/>
</dbReference>
<feature type="transmembrane region" description="Helical" evidence="6">
    <location>
        <begin position="265"/>
        <end position="285"/>
    </location>
</feature>
<evidence type="ECO:0000256" key="2">
    <source>
        <dbReference type="ARBA" id="ARBA00022475"/>
    </source>
</evidence>
<name>A0A327MBJ1_9PROT</name>